<reference evidence="1" key="2">
    <citation type="submission" date="2014-07" db="EMBL/GenBank/DDBJ databases">
        <authorList>
            <person name="Hull J."/>
        </authorList>
    </citation>
    <scope>NUCLEOTIDE SEQUENCE</scope>
</reference>
<feature type="non-terminal residue" evidence="1">
    <location>
        <position position="1"/>
    </location>
</feature>
<dbReference type="EMBL" id="GBHO01002453">
    <property type="protein sequence ID" value="JAG41151.1"/>
    <property type="molecule type" value="Transcribed_RNA"/>
</dbReference>
<reference evidence="1" key="1">
    <citation type="journal article" date="2014" name="PLoS ONE">
        <title>Transcriptome-Based Identification of ABC Transporters in the Western Tarnished Plant Bug Lygus hesperus.</title>
        <authorList>
            <person name="Hull J.J."/>
            <person name="Chaney K."/>
            <person name="Geib S.M."/>
            <person name="Fabrick J.A."/>
            <person name="Brent C.S."/>
            <person name="Walsh D."/>
            <person name="Lavine L.C."/>
        </authorList>
    </citation>
    <scope>NUCLEOTIDE SEQUENCE</scope>
</reference>
<dbReference type="PANTHER" id="PTHR47331">
    <property type="entry name" value="PHD-TYPE DOMAIN-CONTAINING PROTEIN"/>
    <property type="match status" value="1"/>
</dbReference>
<gene>
    <name evidence="1" type="primary">VIM_1</name>
    <name evidence="1" type="ORF">CM83_102456</name>
</gene>
<sequence>PICAAYEKYQNEVAEPPAPPRQPEVIKLNLPKLQIDKFDGSVEKYPAFIALFNANIHNSKQLSPVEKYSYLVSLLEGQALKLVNTVPLSPENYHVAYKLVNDTYAQPRMLANFHVKKILNMKPPKADSVQSLTEMVNNLDVSVNTLTSLRVPDLGDFLLLNIALRLLPNDTRSKFELQQLGTTFPRYTDLIPFLRNHCLVASLSDTPAQGKSVEQNLTYNRLVPRSKALISTQEVKPSIPCGCAKPPGHSKIVTCPVFRKADVKTRVSMVQKHKLCWICLGKTHIAADCPTDDYKCKHCGSGGHNSWLHRDIQGQVVKNEDQILSNIAVDVNPGCSYQNQANQPDPIDIALSN</sequence>
<evidence type="ECO:0000313" key="1">
    <source>
        <dbReference type="EMBL" id="JAG41151.1"/>
    </source>
</evidence>
<organism evidence="1">
    <name type="scientific">Lygus hesperus</name>
    <name type="common">Western plant bug</name>
    <dbReference type="NCBI Taxonomy" id="30085"/>
    <lineage>
        <taxon>Eukaryota</taxon>
        <taxon>Metazoa</taxon>
        <taxon>Ecdysozoa</taxon>
        <taxon>Arthropoda</taxon>
        <taxon>Hexapoda</taxon>
        <taxon>Insecta</taxon>
        <taxon>Pterygota</taxon>
        <taxon>Neoptera</taxon>
        <taxon>Paraneoptera</taxon>
        <taxon>Hemiptera</taxon>
        <taxon>Heteroptera</taxon>
        <taxon>Panheteroptera</taxon>
        <taxon>Cimicomorpha</taxon>
        <taxon>Miridae</taxon>
        <taxon>Mirini</taxon>
        <taxon>Lygus</taxon>
    </lineage>
</organism>
<proteinExistence type="predicted"/>
<dbReference type="Pfam" id="PF03564">
    <property type="entry name" value="DUF1759"/>
    <property type="match status" value="1"/>
</dbReference>
<dbReference type="AlphaFoldDB" id="A0A0A9ZB88"/>
<name>A0A0A9ZB88_LYGHE</name>
<dbReference type="InterPro" id="IPR005312">
    <property type="entry name" value="DUF1759"/>
</dbReference>
<dbReference type="Gene3D" id="4.10.60.10">
    <property type="entry name" value="Zinc finger, CCHC-type"/>
    <property type="match status" value="1"/>
</dbReference>
<protein>
    <submittedName>
        <fullName evidence="1">Vimentin</fullName>
    </submittedName>
</protein>
<accession>A0A0A9ZB88</accession>
<feature type="non-terminal residue" evidence="1">
    <location>
        <position position="353"/>
    </location>
</feature>